<evidence type="ECO:0000256" key="2">
    <source>
        <dbReference type="ARBA" id="ARBA00023128"/>
    </source>
</evidence>
<dbReference type="Gene3D" id="1.10.287.1130">
    <property type="entry name" value="CytochromE C oxidase copper chaperone"/>
    <property type="match status" value="1"/>
</dbReference>
<comment type="similarity">
    <text evidence="4">Belongs to the CHCHD7 family.</text>
</comment>
<evidence type="ECO:0000256" key="3">
    <source>
        <dbReference type="ARBA" id="ARBA00023157"/>
    </source>
</evidence>
<comment type="caution">
    <text evidence="6">The sequence shown here is derived from an EMBL/GenBank/DDBJ whole genome shotgun (WGS) entry which is preliminary data.</text>
</comment>
<proteinExistence type="inferred from homology"/>
<dbReference type="SUPFAM" id="SSF47072">
    <property type="entry name" value="Cysteine alpha-hairpin motif"/>
    <property type="match status" value="1"/>
</dbReference>
<dbReference type="PANTHER" id="PTHR46811:SF1">
    <property type="entry name" value="COILED-COIL-HELIX-COILED-COIL-HELIX DOMAIN-CONTAINING PROTEIN 7"/>
    <property type="match status" value="1"/>
</dbReference>
<evidence type="ECO:0000256" key="4">
    <source>
        <dbReference type="ARBA" id="ARBA00038205"/>
    </source>
</evidence>
<dbReference type="AlphaFoldDB" id="A0AAN7PGR8"/>
<dbReference type="Proteomes" id="UP001353858">
    <property type="component" value="Unassembled WGS sequence"/>
</dbReference>
<sequence length="80" mass="9771">MKYDQTKNNPCLKEQKLTYTCLAQNDYDREKCELTMQNYNACKTFWGRVRAERKRKGIQPYLPEPEEREKIKSDYIKMNR</sequence>
<keyword evidence="3" id="KW-1015">Disulfide bond</keyword>
<dbReference type="PANTHER" id="PTHR46811">
    <property type="entry name" value="COILED-COIL-HELIX-COILED-COIL-HELIX DOMAIN-CONTAINING PROTEIN 7"/>
    <property type="match status" value="1"/>
</dbReference>
<keyword evidence="7" id="KW-1185">Reference proteome</keyword>
<comment type="subcellular location">
    <subcellularLocation>
        <location evidence="1">Mitochondrion intermembrane space</location>
    </subcellularLocation>
</comment>
<evidence type="ECO:0000256" key="1">
    <source>
        <dbReference type="ARBA" id="ARBA00004569"/>
    </source>
</evidence>
<evidence type="ECO:0000313" key="6">
    <source>
        <dbReference type="EMBL" id="KAK4885713.1"/>
    </source>
</evidence>
<dbReference type="InterPro" id="IPR009069">
    <property type="entry name" value="Cys_alpha_HP_mot_SF"/>
</dbReference>
<gene>
    <name evidence="6" type="ORF">RN001_001984</name>
</gene>
<evidence type="ECO:0000313" key="7">
    <source>
        <dbReference type="Proteomes" id="UP001353858"/>
    </source>
</evidence>
<dbReference type="GO" id="GO:0005758">
    <property type="term" value="C:mitochondrial intermembrane space"/>
    <property type="evidence" value="ECO:0007669"/>
    <property type="project" value="UniProtKB-SubCell"/>
</dbReference>
<accession>A0AAN7PGR8</accession>
<organism evidence="6 7">
    <name type="scientific">Aquatica leii</name>
    <dbReference type="NCBI Taxonomy" id="1421715"/>
    <lineage>
        <taxon>Eukaryota</taxon>
        <taxon>Metazoa</taxon>
        <taxon>Ecdysozoa</taxon>
        <taxon>Arthropoda</taxon>
        <taxon>Hexapoda</taxon>
        <taxon>Insecta</taxon>
        <taxon>Pterygota</taxon>
        <taxon>Neoptera</taxon>
        <taxon>Endopterygota</taxon>
        <taxon>Coleoptera</taxon>
        <taxon>Polyphaga</taxon>
        <taxon>Elateriformia</taxon>
        <taxon>Elateroidea</taxon>
        <taxon>Lampyridae</taxon>
        <taxon>Luciolinae</taxon>
        <taxon>Aquatica</taxon>
    </lineage>
</organism>
<name>A0AAN7PGR8_9COLE</name>
<reference evidence="7" key="1">
    <citation type="submission" date="2023-01" db="EMBL/GenBank/DDBJ databases">
        <title>Key to firefly adult light organ development and bioluminescence: homeobox transcription factors regulate luciferase expression and transportation to peroxisome.</title>
        <authorList>
            <person name="Fu X."/>
        </authorList>
    </citation>
    <scope>NUCLEOTIDE SEQUENCE [LARGE SCALE GENOMIC DNA]</scope>
</reference>
<evidence type="ECO:0000256" key="5">
    <source>
        <dbReference type="ARBA" id="ARBA00039509"/>
    </source>
</evidence>
<dbReference type="EMBL" id="JARPUR010000001">
    <property type="protein sequence ID" value="KAK4885713.1"/>
    <property type="molecule type" value="Genomic_DNA"/>
</dbReference>
<protein>
    <recommendedName>
        <fullName evidence="5">Coiled-coil-helix-coiled-coil-helix domain-containing protein 7</fullName>
    </recommendedName>
</protein>
<dbReference type="InterPro" id="IPR051040">
    <property type="entry name" value="COX23"/>
</dbReference>
<keyword evidence="2" id="KW-0496">Mitochondrion</keyword>
<dbReference type="GO" id="GO:0033108">
    <property type="term" value="P:mitochondrial respiratory chain complex assembly"/>
    <property type="evidence" value="ECO:0007669"/>
    <property type="project" value="TreeGrafter"/>
</dbReference>